<evidence type="ECO:0000313" key="21">
    <source>
        <dbReference type="EMBL" id="KFO35458.1"/>
    </source>
</evidence>
<evidence type="ECO:0000256" key="16">
    <source>
        <dbReference type="ARBA" id="ARBA00023180"/>
    </source>
</evidence>
<evidence type="ECO:0000256" key="10">
    <source>
        <dbReference type="ARBA" id="ARBA00022824"/>
    </source>
</evidence>
<keyword evidence="7" id="KW-0808">Transferase</keyword>
<dbReference type="Pfam" id="PF25342">
    <property type="entry name" value="GT_PLOD"/>
    <property type="match status" value="1"/>
</dbReference>
<feature type="chain" id="PRO_5001872344" description="procollagen-lysine 5-dioxygenase" evidence="19">
    <location>
        <begin position="35"/>
        <end position="1076"/>
    </location>
</feature>
<evidence type="ECO:0000256" key="11">
    <source>
        <dbReference type="ARBA" id="ARBA00022896"/>
    </source>
</evidence>
<evidence type="ECO:0000313" key="22">
    <source>
        <dbReference type="Proteomes" id="UP000028990"/>
    </source>
</evidence>
<reference evidence="21 22" key="1">
    <citation type="submission" date="2013-11" db="EMBL/GenBank/DDBJ databases">
        <title>The Damaraland mole rat (Fukomys damarensis) genome and evolution of African mole rats.</title>
        <authorList>
            <person name="Gladyshev V.N."/>
            <person name="Fang X."/>
        </authorList>
    </citation>
    <scope>NUCLEOTIDE SEQUENCE [LARGE SCALE GENOMIC DNA]</scope>
    <source>
        <tissue evidence="21">Liver</tissue>
    </source>
</reference>
<feature type="domain" description="Fe2OG dioxygenase" evidence="20">
    <location>
        <begin position="657"/>
        <end position="753"/>
    </location>
</feature>
<evidence type="ECO:0000256" key="7">
    <source>
        <dbReference type="ARBA" id="ARBA00022679"/>
    </source>
</evidence>
<evidence type="ECO:0000256" key="6">
    <source>
        <dbReference type="ARBA" id="ARBA00012264"/>
    </source>
</evidence>
<keyword evidence="9 19" id="KW-0732">Signal</keyword>
<dbReference type="GO" id="GO:0008475">
    <property type="term" value="F:procollagen-lysine 5-dioxygenase activity"/>
    <property type="evidence" value="ECO:0007669"/>
    <property type="project" value="UniProtKB-EC"/>
</dbReference>
<comment type="subcellular location">
    <subcellularLocation>
        <location evidence="3">Endoplasmic reticulum membrane</location>
        <topology evidence="3">Peripheral membrane protein</topology>
        <orientation evidence="3">Lumenal side</orientation>
    </subcellularLocation>
    <subcellularLocation>
        <location evidence="4">Rough endoplasmic reticulum</location>
    </subcellularLocation>
</comment>
<dbReference type="Pfam" id="PF03982">
    <property type="entry name" value="DAGAT"/>
    <property type="match status" value="1"/>
</dbReference>
<comment type="cofactor">
    <cofactor evidence="1">
        <name>Fe(2+)</name>
        <dbReference type="ChEBI" id="CHEBI:29033"/>
    </cofactor>
</comment>
<dbReference type="Proteomes" id="UP000028990">
    <property type="component" value="Unassembled WGS sequence"/>
</dbReference>
<evidence type="ECO:0000256" key="13">
    <source>
        <dbReference type="ARBA" id="ARBA00023002"/>
    </source>
</evidence>
<dbReference type="CDD" id="cd07987">
    <property type="entry name" value="LPLAT_MGAT-like"/>
    <property type="match status" value="1"/>
</dbReference>
<dbReference type="GO" id="GO:0005506">
    <property type="term" value="F:iron ion binding"/>
    <property type="evidence" value="ECO:0007669"/>
    <property type="project" value="InterPro"/>
</dbReference>
<dbReference type="SMART" id="SM00702">
    <property type="entry name" value="P4Hc"/>
    <property type="match status" value="1"/>
</dbReference>
<dbReference type="EMBL" id="KN121778">
    <property type="protein sequence ID" value="KFO35458.1"/>
    <property type="molecule type" value="Genomic_DNA"/>
</dbReference>
<dbReference type="InterPro" id="IPR006620">
    <property type="entry name" value="Pro_4_hyd_alph"/>
</dbReference>
<gene>
    <name evidence="21" type="ORF">H920_03088</name>
</gene>
<accession>A0A091DYA7</accession>
<name>A0A091DYA7_FUKDA</name>
<dbReference type="FunFam" id="2.60.120.620:FF:000004">
    <property type="entry name" value="Procollagen-lysine,2-oxoglutarate 5-dioxygenase 2"/>
    <property type="match status" value="1"/>
</dbReference>
<dbReference type="Gene3D" id="2.60.120.620">
    <property type="entry name" value="q2cbj1_9rhob like domain"/>
    <property type="match status" value="1"/>
</dbReference>
<proteinExistence type="inferred from homology"/>
<dbReference type="AlphaFoldDB" id="A0A091DYA7"/>
<evidence type="ECO:0000256" key="5">
    <source>
        <dbReference type="ARBA" id="ARBA00005420"/>
    </source>
</evidence>
<dbReference type="GO" id="GO:0008374">
    <property type="term" value="F:O-acyltransferase activity"/>
    <property type="evidence" value="ECO:0007669"/>
    <property type="project" value="InterPro"/>
</dbReference>
<evidence type="ECO:0000256" key="1">
    <source>
        <dbReference type="ARBA" id="ARBA00001954"/>
    </source>
</evidence>
<dbReference type="GO" id="GO:0031418">
    <property type="term" value="F:L-ascorbic acid binding"/>
    <property type="evidence" value="ECO:0007669"/>
    <property type="project" value="UniProtKB-KW"/>
</dbReference>
<dbReference type="GO" id="GO:0005791">
    <property type="term" value="C:rough endoplasmic reticulum"/>
    <property type="evidence" value="ECO:0007669"/>
    <property type="project" value="UniProtKB-SubCell"/>
</dbReference>
<keyword evidence="12 21" id="KW-0223">Dioxygenase</keyword>
<dbReference type="InterPro" id="IPR057589">
    <property type="entry name" value="GT_PLOD"/>
</dbReference>
<dbReference type="Pfam" id="PF03171">
    <property type="entry name" value="2OG-FeII_Oxy"/>
    <property type="match status" value="1"/>
</dbReference>
<dbReference type="EC" id="1.14.11.4" evidence="6"/>
<dbReference type="PANTHER" id="PTHR10730:SF7">
    <property type="entry name" value="MULTIFUNCTIONAL PROCOLLAGEN LYSINE HYDROXYLASE AND GLYCOSYLTRANSFERASE LH3"/>
    <property type="match status" value="1"/>
</dbReference>
<dbReference type="InterPro" id="IPR001006">
    <property type="entry name" value="Procol_lys_dOase"/>
</dbReference>
<dbReference type="SUPFAM" id="SSF53448">
    <property type="entry name" value="Nucleotide-diphospho-sugar transferases"/>
    <property type="match status" value="1"/>
</dbReference>
<keyword evidence="22" id="KW-1185">Reference proteome</keyword>
<keyword evidence="17" id="KW-0012">Acyltransferase</keyword>
<evidence type="ECO:0000256" key="15">
    <source>
        <dbReference type="ARBA" id="ARBA00023136"/>
    </source>
</evidence>
<evidence type="ECO:0000256" key="18">
    <source>
        <dbReference type="ARBA" id="ARBA00047930"/>
    </source>
</evidence>
<sequence length="1076" mass="122215">MGHPGLLPAMASRPWLRLLPLLLLLLLLSPAACASEQPRGSNRVNPEKLLVITVATAETEGYRRFLHSAEFFNYTVRTLGLGKEWRGGDVARTVGGGQKVRWLKKEMEKYADQEDMIIMFVDSYDVILAGSPSELLKKFVQSSSRLLFSAEGFCWPDWGLAEQYPEVGTGKRFLNSGGFIGFAPTIHQIVRQWKYKDDDDDQLFYTRLYLDPGLREKFSLNLDHKSRIFQNLNGALDEVVLKFDRNQVRVRNVAYDTLPVVIHGNGPTKLPLNYLGNYVPNGWTPQGGCGFCNRDRRTLPGGQPPPRVLLAVFVEQPTPFLPRFLQRLLLLDYPPDRVTLFLHNSEVYHEPHIADSWPQLQDHFASVKLVGPEEDLSPGEARDMAMDTCRQDPECEFYFSLDADAVLTNQQTLRILIEQNRKVIAPMLSRHGKLWSNFWGALSPDEYYARSEDYVELVQRKRLGVWNVPYIAQAYLIRGETLRTELPQREVFSGSDMDPDMAFCMNLRDRGIFLHLSNQHEFGRLLATSRYDTDHLHPDLWQIFDNPVDWKEQYIHENYSRALNGKGLVEQPCPDVYWFPLLSEQMCDELVEEMENYGQWSGGRHEDSRLTGGYENVPTVDIHMKQVGYEDQWLQLLRTYVGPMTEHLFPGYHTKTRAVMNFVVRYRPDEQPSLRPHHDSSTFTLNVALNHKGLDYEGGGCRFLRYDCIISSPRKGWGLLHPGRLTHYHEGLPTTRGTRYIMGFVVLGFWGLPRDKLLRFLSLPPVKEAQVCLVALLLTALGRAWILVVLYLTWLYRDRDTPRAGGRRSAWVRNWAIWRHFRDYFPITLVKTAELDPSQNYLFGFHPHGVLVVGAFANFCTEATGFSRLFPGLRPHLLMLPCWFQVPFFRDYIMTSGLVSSDKASAAYLLSCPGGGQVAVLAVGGPLEALEAKPGALSLRIRNQKGFVKLALEHGASLVPVFSFGENELFQQFPNPPGSWVRRVQEALQPYLRVALPLFHGRGGLLLPFRAPIRTVVAEGCFCSGQITAPAAREKPLEAALEEVGGDYYVLTVLFTHDRTGEGDWAAGLGGDPGRP</sequence>
<keyword evidence="10" id="KW-0256">Endoplasmic reticulum</keyword>
<keyword evidence="15" id="KW-0472">Membrane</keyword>
<evidence type="ECO:0000256" key="2">
    <source>
        <dbReference type="ARBA" id="ARBA00001961"/>
    </source>
</evidence>
<dbReference type="PANTHER" id="PTHR10730">
    <property type="entry name" value="PROCOLLAGEN-LYSINE,2-OXOGLUTARATE 5-DIOXYGENASE/GLYCOSYLTRANSFERASE 25 FAMILY MEMBER"/>
    <property type="match status" value="1"/>
</dbReference>
<dbReference type="CDD" id="cd23002">
    <property type="entry name" value="GT_LH3"/>
    <property type="match status" value="1"/>
</dbReference>
<evidence type="ECO:0000256" key="9">
    <source>
        <dbReference type="ARBA" id="ARBA00022729"/>
    </source>
</evidence>
<evidence type="ECO:0000259" key="20">
    <source>
        <dbReference type="PROSITE" id="PS51471"/>
    </source>
</evidence>
<evidence type="ECO:0000256" key="3">
    <source>
        <dbReference type="ARBA" id="ARBA00004367"/>
    </source>
</evidence>
<evidence type="ECO:0000256" key="12">
    <source>
        <dbReference type="ARBA" id="ARBA00022964"/>
    </source>
</evidence>
<dbReference type="InterPro" id="IPR050757">
    <property type="entry name" value="Collagen_mod_GT25"/>
</dbReference>
<dbReference type="GO" id="GO:0005789">
    <property type="term" value="C:endoplasmic reticulum membrane"/>
    <property type="evidence" value="ECO:0007669"/>
    <property type="project" value="UniProtKB-SubCell"/>
</dbReference>
<dbReference type="InterPro" id="IPR005123">
    <property type="entry name" value="Oxoglu/Fe-dep_dioxygenase_dom"/>
</dbReference>
<dbReference type="PROSITE" id="PS01325">
    <property type="entry name" value="LYS_HYDROXYLASE"/>
    <property type="match status" value="1"/>
</dbReference>
<comment type="cofactor">
    <cofactor evidence="2">
        <name>L-ascorbate</name>
        <dbReference type="ChEBI" id="CHEBI:38290"/>
    </cofactor>
</comment>
<comment type="catalytic activity">
    <reaction evidence="18">
        <text>L-lysyl-[collagen] + 2-oxoglutarate + O2 = (5R)-5-hydroxy-L-lysyl-[collagen] + succinate + CO2</text>
        <dbReference type="Rhea" id="RHEA:16569"/>
        <dbReference type="Rhea" id="RHEA-COMP:12751"/>
        <dbReference type="Rhea" id="RHEA-COMP:12752"/>
        <dbReference type="ChEBI" id="CHEBI:15379"/>
        <dbReference type="ChEBI" id="CHEBI:16526"/>
        <dbReference type="ChEBI" id="CHEBI:16810"/>
        <dbReference type="ChEBI" id="CHEBI:29969"/>
        <dbReference type="ChEBI" id="CHEBI:30031"/>
        <dbReference type="ChEBI" id="CHEBI:133442"/>
        <dbReference type="EC" id="1.14.11.4"/>
    </reaction>
</comment>
<keyword evidence="11" id="KW-0847">Vitamin C</keyword>
<dbReference type="eggNOG" id="KOG1971">
    <property type="taxonomic scope" value="Eukaryota"/>
</dbReference>
<evidence type="ECO:0000256" key="14">
    <source>
        <dbReference type="ARBA" id="ARBA00023004"/>
    </source>
</evidence>
<keyword evidence="16" id="KW-0325">Glycoprotein</keyword>
<keyword evidence="8" id="KW-0479">Metal-binding</keyword>
<keyword evidence="14" id="KW-0408">Iron</keyword>
<evidence type="ECO:0000256" key="8">
    <source>
        <dbReference type="ARBA" id="ARBA00022723"/>
    </source>
</evidence>
<dbReference type="GO" id="GO:0033823">
    <property type="term" value="F:procollagen glucosyltransferase activity"/>
    <property type="evidence" value="ECO:0007669"/>
    <property type="project" value="TreeGrafter"/>
</dbReference>
<dbReference type="InterPro" id="IPR044861">
    <property type="entry name" value="IPNS-like_FE2OG_OXY"/>
</dbReference>
<dbReference type="InterPro" id="IPR029044">
    <property type="entry name" value="Nucleotide-diphossugar_trans"/>
</dbReference>
<keyword evidence="13" id="KW-0560">Oxidoreductase</keyword>
<dbReference type="InterPro" id="IPR007130">
    <property type="entry name" value="DAGAT"/>
</dbReference>
<dbReference type="PROSITE" id="PS51471">
    <property type="entry name" value="FE2OG_OXY"/>
    <property type="match status" value="1"/>
</dbReference>
<comment type="similarity">
    <text evidence="5">Belongs to the diacylglycerol acyltransferase family.</text>
</comment>
<evidence type="ECO:0000256" key="17">
    <source>
        <dbReference type="ARBA" id="ARBA00023315"/>
    </source>
</evidence>
<feature type="signal peptide" evidence="19">
    <location>
        <begin position="1"/>
        <end position="34"/>
    </location>
</feature>
<evidence type="ECO:0000256" key="4">
    <source>
        <dbReference type="ARBA" id="ARBA00004427"/>
    </source>
</evidence>
<organism evidence="21 22">
    <name type="scientific">Fukomys damarensis</name>
    <name type="common">Damaraland mole rat</name>
    <name type="synonym">Cryptomys damarensis</name>
    <dbReference type="NCBI Taxonomy" id="885580"/>
    <lineage>
        <taxon>Eukaryota</taxon>
        <taxon>Metazoa</taxon>
        <taxon>Chordata</taxon>
        <taxon>Craniata</taxon>
        <taxon>Vertebrata</taxon>
        <taxon>Euteleostomi</taxon>
        <taxon>Mammalia</taxon>
        <taxon>Eutheria</taxon>
        <taxon>Euarchontoglires</taxon>
        <taxon>Glires</taxon>
        <taxon>Rodentia</taxon>
        <taxon>Hystricomorpha</taxon>
        <taxon>Bathyergidae</taxon>
        <taxon>Fukomys</taxon>
    </lineage>
</organism>
<evidence type="ECO:0000256" key="19">
    <source>
        <dbReference type="SAM" id="SignalP"/>
    </source>
</evidence>
<dbReference type="STRING" id="885580.ENSFDAP00000021328"/>
<protein>
    <recommendedName>
        <fullName evidence="6">procollagen-lysine 5-dioxygenase</fullName>
        <ecNumber evidence="6">1.14.11.4</ecNumber>
    </recommendedName>
</protein>